<evidence type="ECO:0000313" key="2">
    <source>
        <dbReference type="EMBL" id="VVJ18742.1"/>
    </source>
</evidence>
<evidence type="ECO:0000256" key="1">
    <source>
        <dbReference type="SAM" id="MobiDB-lite"/>
    </source>
</evidence>
<keyword evidence="3" id="KW-1185">Reference proteome</keyword>
<gene>
    <name evidence="2" type="ORF">AA23TX_03763</name>
</gene>
<proteinExistence type="predicted"/>
<organism evidence="2 3">
    <name type="scientific">Amycolatopsis camponoti</name>
    <dbReference type="NCBI Taxonomy" id="2606593"/>
    <lineage>
        <taxon>Bacteria</taxon>
        <taxon>Bacillati</taxon>
        <taxon>Actinomycetota</taxon>
        <taxon>Actinomycetes</taxon>
        <taxon>Pseudonocardiales</taxon>
        <taxon>Pseudonocardiaceae</taxon>
        <taxon>Amycolatopsis</taxon>
    </lineage>
</organism>
<protein>
    <submittedName>
        <fullName evidence="2">Uncharacterized protein</fullName>
    </submittedName>
</protein>
<sequence>MAPLGAGHGWILRVSGWREGATLAGRAQARAHQVVRRRGRNDSRTGHRPDIDGCAATCPWPCRQPAGYRSVMEATPGFDTGQEGIYAHYEPSGRGSVCVVAGDREKAPGIDEEWGTRKTRARRTAPGSRWAAARVPLRRTRGCGHPGPLTGALSSFRRCGEKL</sequence>
<evidence type="ECO:0000313" key="3">
    <source>
        <dbReference type="Proteomes" id="UP000399805"/>
    </source>
</evidence>
<accession>A0A6I8LP10</accession>
<feature type="region of interest" description="Disordered" evidence="1">
    <location>
        <begin position="28"/>
        <end position="48"/>
    </location>
</feature>
<dbReference type="EMBL" id="CABVGP010000001">
    <property type="protein sequence ID" value="VVJ18742.1"/>
    <property type="molecule type" value="Genomic_DNA"/>
</dbReference>
<name>A0A6I8LP10_9PSEU</name>
<dbReference type="Proteomes" id="UP000399805">
    <property type="component" value="Unassembled WGS sequence"/>
</dbReference>
<reference evidence="2 3" key="1">
    <citation type="submission" date="2019-09" db="EMBL/GenBank/DDBJ databases">
        <authorList>
            <person name="Leyn A S."/>
        </authorList>
    </citation>
    <scope>NUCLEOTIDE SEQUENCE [LARGE SCALE GENOMIC DNA]</scope>
    <source>
        <strain evidence="2">AA231_1</strain>
    </source>
</reference>
<dbReference type="AlphaFoldDB" id="A0A6I8LP10"/>